<dbReference type="GeneID" id="29984011"/>
<dbReference type="RefSeq" id="XP_018662979.2">
    <property type="nucleotide sequence ID" value="XM_018803928.2"/>
</dbReference>
<dbReference type="AlphaFoldDB" id="A0A2P4ZSY3"/>
<keyword evidence="2" id="KW-1185">Reference proteome</keyword>
<name>A0A2P4ZSY3_9HYPO</name>
<evidence type="ECO:0000313" key="1">
    <source>
        <dbReference type="EMBL" id="PON27377.1"/>
    </source>
</evidence>
<proteinExistence type="predicted"/>
<organism evidence="1 2">
    <name type="scientific">Trichoderma gamsii</name>
    <dbReference type="NCBI Taxonomy" id="398673"/>
    <lineage>
        <taxon>Eukaryota</taxon>
        <taxon>Fungi</taxon>
        <taxon>Dikarya</taxon>
        <taxon>Ascomycota</taxon>
        <taxon>Pezizomycotina</taxon>
        <taxon>Sordariomycetes</taxon>
        <taxon>Hypocreomycetidae</taxon>
        <taxon>Hypocreales</taxon>
        <taxon>Hypocreaceae</taxon>
        <taxon>Trichoderma</taxon>
    </lineage>
</organism>
<sequence>MASSITGNKASSGATQSNTWIKLSLLEHNINTTPNAAAPMIAQDIKNNNEDDKERKLLDDLSSVSGDYARYKNINPERVPGTCEWFLGDDRFCEWRDSQTGALL</sequence>
<comment type="caution">
    <text evidence="1">The sequence shown here is derived from an EMBL/GenBank/DDBJ whole genome shotgun (WGS) entry which is preliminary data.</text>
</comment>
<dbReference type="EMBL" id="JPDN02000010">
    <property type="protein sequence ID" value="PON27377.1"/>
    <property type="molecule type" value="Genomic_DNA"/>
</dbReference>
<accession>A0A2P4ZSY3</accession>
<evidence type="ECO:0000313" key="2">
    <source>
        <dbReference type="Proteomes" id="UP000054821"/>
    </source>
</evidence>
<protein>
    <submittedName>
        <fullName evidence="1">Uncharacterized protein</fullName>
    </submittedName>
</protein>
<dbReference type="STRING" id="398673.A0A2P4ZSY3"/>
<gene>
    <name evidence="1" type="ORF">TGAM01_v203758</name>
</gene>
<reference evidence="1 2" key="1">
    <citation type="journal article" date="2016" name="Genome Announc.">
        <title>Draft Whole-Genome Sequence of Trichoderma gamsii T6085, a Promising Biocontrol Agent of Fusarium Head Blight on Wheat.</title>
        <authorList>
            <person name="Baroncelli R."/>
            <person name="Zapparata A."/>
            <person name="Piaggeschi G."/>
            <person name="Sarrocco S."/>
            <person name="Vannacci G."/>
        </authorList>
    </citation>
    <scope>NUCLEOTIDE SEQUENCE [LARGE SCALE GENOMIC DNA]</scope>
    <source>
        <strain evidence="1 2">T6085</strain>
    </source>
</reference>
<dbReference type="Proteomes" id="UP000054821">
    <property type="component" value="Unassembled WGS sequence"/>
</dbReference>